<keyword evidence="2" id="KW-0539">Nucleus</keyword>
<organism evidence="5 6">
    <name type="scientific">Vanrija pseudolonga</name>
    <dbReference type="NCBI Taxonomy" id="143232"/>
    <lineage>
        <taxon>Eukaryota</taxon>
        <taxon>Fungi</taxon>
        <taxon>Dikarya</taxon>
        <taxon>Basidiomycota</taxon>
        <taxon>Agaricomycotina</taxon>
        <taxon>Tremellomycetes</taxon>
        <taxon>Trichosporonales</taxon>
        <taxon>Trichosporonaceae</taxon>
        <taxon>Vanrija</taxon>
    </lineage>
</organism>
<dbReference type="Gene3D" id="4.10.240.10">
    <property type="entry name" value="Zn(2)-C6 fungal-type DNA-binding domain"/>
    <property type="match status" value="2"/>
</dbReference>
<dbReference type="Pfam" id="PF00172">
    <property type="entry name" value="Zn_clus"/>
    <property type="match status" value="2"/>
</dbReference>
<evidence type="ECO:0000256" key="1">
    <source>
        <dbReference type="ARBA" id="ARBA00004123"/>
    </source>
</evidence>
<feature type="compositionally biased region" description="Polar residues" evidence="3">
    <location>
        <begin position="145"/>
        <end position="161"/>
    </location>
</feature>
<feature type="domain" description="Zn(2)-C6 fungal-type" evidence="4">
    <location>
        <begin position="73"/>
        <end position="104"/>
    </location>
</feature>
<dbReference type="GeneID" id="87806822"/>
<dbReference type="AlphaFoldDB" id="A0AAF1BPZ1"/>
<reference evidence="5" key="1">
    <citation type="submission" date="2023-10" db="EMBL/GenBank/DDBJ databases">
        <authorList>
            <person name="Noh H."/>
        </authorList>
    </citation>
    <scope>NUCLEOTIDE SEQUENCE</scope>
    <source>
        <strain evidence="5">DUCC4014</strain>
    </source>
</reference>
<feature type="region of interest" description="Disordered" evidence="3">
    <location>
        <begin position="37"/>
        <end position="65"/>
    </location>
</feature>
<dbReference type="InterPro" id="IPR050613">
    <property type="entry name" value="Sec_Metabolite_Reg"/>
</dbReference>
<gene>
    <name evidence="5" type="primary">MRR1</name>
    <name evidence="5" type="ORF">LOC62_03G003580</name>
</gene>
<feature type="domain" description="Zn(2)-C6 fungal-type" evidence="4">
    <location>
        <begin position="15"/>
        <end position="44"/>
    </location>
</feature>
<evidence type="ECO:0000313" key="6">
    <source>
        <dbReference type="Proteomes" id="UP000827549"/>
    </source>
</evidence>
<name>A0AAF1BPZ1_9TREE</name>
<dbReference type="GO" id="GO:0008270">
    <property type="term" value="F:zinc ion binding"/>
    <property type="evidence" value="ECO:0007669"/>
    <property type="project" value="InterPro"/>
</dbReference>
<dbReference type="PROSITE" id="PS00463">
    <property type="entry name" value="ZN2_CY6_FUNGAL_1"/>
    <property type="match status" value="2"/>
</dbReference>
<evidence type="ECO:0000313" key="5">
    <source>
        <dbReference type="EMBL" id="WOO80068.1"/>
    </source>
</evidence>
<dbReference type="EMBL" id="CP086716">
    <property type="protein sequence ID" value="WOO80068.1"/>
    <property type="molecule type" value="Genomic_DNA"/>
</dbReference>
<evidence type="ECO:0000256" key="2">
    <source>
        <dbReference type="ARBA" id="ARBA00023242"/>
    </source>
</evidence>
<comment type="subcellular location">
    <subcellularLocation>
        <location evidence="1">Nucleus</location>
    </subcellularLocation>
</comment>
<protein>
    <submittedName>
        <fullName evidence="5">Multidrug resistance regulator 1</fullName>
    </submittedName>
</protein>
<dbReference type="GO" id="GO:0005634">
    <property type="term" value="C:nucleus"/>
    <property type="evidence" value="ECO:0007669"/>
    <property type="project" value="UniProtKB-SubCell"/>
</dbReference>
<dbReference type="SUPFAM" id="SSF57701">
    <property type="entry name" value="Zn2/Cys6 DNA-binding domain"/>
    <property type="match status" value="2"/>
</dbReference>
<evidence type="ECO:0000259" key="4">
    <source>
        <dbReference type="PROSITE" id="PS50048"/>
    </source>
</evidence>
<dbReference type="Proteomes" id="UP000827549">
    <property type="component" value="Chromosome 3"/>
</dbReference>
<dbReference type="PANTHER" id="PTHR31001">
    <property type="entry name" value="UNCHARACTERIZED TRANSCRIPTIONAL REGULATORY PROTEIN"/>
    <property type="match status" value="1"/>
</dbReference>
<feature type="region of interest" description="Disordered" evidence="3">
    <location>
        <begin position="140"/>
        <end position="169"/>
    </location>
</feature>
<dbReference type="RefSeq" id="XP_062626100.1">
    <property type="nucleotide sequence ID" value="XM_062770116.1"/>
</dbReference>
<dbReference type="CDD" id="cd00067">
    <property type="entry name" value="GAL4"/>
    <property type="match status" value="2"/>
</dbReference>
<evidence type="ECO:0000256" key="3">
    <source>
        <dbReference type="SAM" id="MobiDB-lite"/>
    </source>
</evidence>
<accession>A0AAF1BPZ1</accession>
<feature type="compositionally biased region" description="Low complexity" evidence="3">
    <location>
        <begin position="45"/>
        <end position="56"/>
    </location>
</feature>
<dbReference type="PANTHER" id="PTHR31001:SF89">
    <property type="entry name" value="ZN(2)-C6 FUNGAL-TYPE DOMAIN-CONTAINING PROTEIN"/>
    <property type="match status" value="1"/>
</dbReference>
<dbReference type="InterPro" id="IPR001138">
    <property type="entry name" value="Zn2Cys6_DnaBD"/>
</dbReference>
<sequence length="727" mass="78382">MDPPAARKRRRVPSSCTRCHARKLKCDRARPCAGCAKSSAECSYGDGNASASGSGASEDEAAPKRTRMRAVRVCARCKRLKLRCDQAKPCGSCVRGAVGDACVYVKFPYEAEQGSSSAPEASTAHAAALQARVTELEARLDTMSRKASSPRNGTPRATPTGSATFWNSASNSSSAAPAAVPSQSTPGIAPALAIRTGAHAALPLAAIVALFPPPEHCRRLVTDFLNFDLMFRLVHHPSFTRRCEGLIARLESSDGFDGFDDADAPGLALMAAAFVNVATVAPATSAPDTPVDPEAPGSEARMRALLDALLTYAEERVFLGLEYVHAHLLVITSYIAGTGASPAKMWLASARAYHAALMVGIHRDDRPMRRGRGREGIKESVLEREVRRRVWWLIVFYRNLTGDRLHIDTYTDNHTVARPALISDAALDVLPPNTREMPPPPPIYTTPTSGVINWDAIPEWSYFDAQLNFDGYLRQRNIIMSIPNISIYDRLARAHALIDELAESVPPYLRMDNEHLGSPPWVHMQACILGIAIDDAAIQLYRPFFFSTEIVPDGVGDAAGATLGTLATARAVDAAHRLIVDIQAMTTFLLFRWIDGPATFQWTLGEEAFTGGMVMAYALLSDPGNAGRAEQGAALDTCIGLLKTTATQPGSSSANAQALRTLDSLRTTIKAKADRTHGGAVDPLPEIRDPYTGHSVAMPSSVADIDLPGEWVEWESLFLDLFQAGVV</sequence>
<proteinExistence type="predicted"/>
<keyword evidence="6" id="KW-1185">Reference proteome</keyword>
<dbReference type="InterPro" id="IPR036864">
    <property type="entry name" value="Zn2-C6_fun-type_DNA-bd_sf"/>
</dbReference>
<dbReference type="CDD" id="cd12148">
    <property type="entry name" value="fungal_TF_MHR"/>
    <property type="match status" value="1"/>
</dbReference>
<dbReference type="PROSITE" id="PS50048">
    <property type="entry name" value="ZN2_CY6_FUNGAL_2"/>
    <property type="match status" value="2"/>
</dbReference>
<dbReference type="GO" id="GO:0000981">
    <property type="term" value="F:DNA-binding transcription factor activity, RNA polymerase II-specific"/>
    <property type="evidence" value="ECO:0007669"/>
    <property type="project" value="InterPro"/>
</dbReference>
<dbReference type="SMART" id="SM00066">
    <property type="entry name" value="GAL4"/>
    <property type="match status" value="2"/>
</dbReference>